<dbReference type="AlphaFoldDB" id="A0A833Z4A4"/>
<comment type="caution">
    <text evidence="2">The sequence shown here is derived from an EMBL/GenBank/DDBJ whole genome shotgun (WGS) entry which is preliminary data.</text>
</comment>
<feature type="signal peptide" evidence="1">
    <location>
        <begin position="1"/>
        <end position="21"/>
    </location>
</feature>
<feature type="chain" id="PRO_5032807552" evidence="1">
    <location>
        <begin position="22"/>
        <end position="125"/>
    </location>
</feature>
<keyword evidence="1" id="KW-0732">Signal</keyword>
<evidence type="ECO:0000256" key="1">
    <source>
        <dbReference type="SAM" id="SignalP"/>
    </source>
</evidence>
<name>A0A833Z4A4_9CHIR</name>
<sequence length="125" mass="13605">METVGFLGLLLWCLESRWLEATMQSWQRGLGCDSSFLPVLHVEPFPLQAPHPLVLAPAASGSWLPSPAASSDVLSLLSLIIALVPALHIWLRVQPIPRERPLLPDWPSPVGPAKLTPTSTRGKGF</sequence>
<organism evidence="2 3">
    <name type="scientific">Phyllostomus discolor</name>
    <name type="common">pale spear-nosed bat</name>
    <dbReference type="NCBI Taxonomy" id="89673"/>
    <lineage>
        <taxon>Eukaryota</taxon>
        <taxon>Metazoa</taxon>
        <taxon>Chordata</taxon>
        <taxon>Craniata</taxon>
        <taxon>Vertebrata</taxon>
        <taxon>Euteleostomi</taxon>
        <taxon>Mammalia</taxon>
        <taxon>Eutheria</taxon>
        <taxon>Laurasiatheria</taxon>
        <taxon>Chiroptera</taxon>
        <taxon>Yangochiroptera</taxon>
        <taxon>Phyllostomidae</taxon>
        <taxon>Phyllostominae</taxon>
        <taxon>Phyllostomus</taxon>
    </lineage>
</organism>
<reference evidence="2 3" key="1">
    <citation type="journal article" date="2020" name="Nature">
        <title>Six reference-quality genomes reveal evolution of bat adaptations.</title>
        <authorList>
            <person name="Jebb D."/>
            <person name="Huang Z."/>
            <person name="Pippel M."/>
            <person name="Hughes G.M."/>
            <person name="Lavrichenko K."/>
            <person name="Devanna P."/>
            <person name="Winkler S."/>
            <person name="Jermiin L.S."/>
            <person name="Skirmuntt E.C."/>
            <person name="Katzourakis A."/>
            <person name="Burkitt-Gray L."/>
            <person name="Ray D.A."/>
            <person name="Sullivan K.A.M."/>
            <person name="Roscito J.G."/>
            <person name="Kirilenko B.M."/>
            <person name="Davalos L.M."/>
            <person name="Corthals A.P."/>
            <person name="Power M.L."/>
            <person name="Jones G."/>
            <person name="Ransome R.D."/>
            <person name="Dechmann D.K.N."/>
            <person name="Locatelli A.G."/>
            <person name="Puechmaille S.J."/>
            <person name="Fedrigo O."/>
            <person name="Jarvis E.D."/>
            <person name="Hiller M."/>
            <person name="Vernes S.C."/>
            <person name="Myers E.W."/>
            <person name="Teeling E.C."/>
        </authorList>
    </citation>
    <scope>NUCLEOTIDE SEQUENCE [LARGE SCALE GENOMIC DNA]</scope>
    <source>
        <strain evidence="2">Bat1K_MPI-CBG_1</strain>
    </source>
</reference>
<dbReference type="Proteomes" id="UP000664940">
    <property type="component" value="Unassembled WGS sequence"/>
</dbReference>
<proteinExistence type="predicted"/>
<evidence type="ECO:0000313" key="3">
    <source>
        <dbReference type="Proteomes" id="UP000664940"/>
    </source>
</evidence>
<accession>A0A833Z4A4</accession>
<evidence type="ECO:0000313" key="2">
    <source>
        <dbReference type="EMBL" id="KAF6086263.1"/>
    </source>
</evidence>
<gene>
    <name evidence="2" type="ORF">HJG60_008458</name>
</gene>
<dbReference type="EMBL" id="JABVXQ010000011">
    <property type="protein sequence ID" value="KAF6086263.1"/>
    <property type="molecule type" value="Genomic_DNA"/>
</dbReference>
<protein>
    <submittedName>
        <fullName evidence="2">Uncharacterized protein</fullName>
    </submittedName>
</protein>